<gene>
    <name evidence="1" type="ORF">CVLEPA_LOCUS4360</name>
</gene>
<dbReference type="EMBL" id="CAWYQH010000013">
    <property type="protein sequence ID" value="CAK8674684.1"/>
    <property type="molecule type" value="Genomic_DNA"/>
</dbReference>
<accession>A0ABP0F4Q2</accession>
<organism evidence="1 2">
    <name type="scientific">Clavelina lepadiformis</name>
    <name type="common">Light-bulb sea squirt</name>
    <name type="synonym">Ascidia lepadiformis</name>
    <dbReference type="NCBI Taxonomy" id="159417"/>
    <lineage>
        <taxon>Eukaryota</taxon>
        <taxon>Metazoa</taxon>
        <taxon>Chordata</taxon>
        <taxon>Tunicata</taxon>
        <taxon>Ascidiacea</taxon>
        <taxon>Aplousobranchia</taxon>
        <taxon>Clavelinidae</taxon>
        <taxon>Clavelina</taxon>
    </lineage>
</organism>
<name>A0ABP0F4Q2_CLALP</name>
<evidence type="ECO:0000313" key="1">
    <source>
        <dbReference type="EMBL" id="CAK8674684.1"/>
    </source>
</evidence>
<protein>
    <recommendedName>
        <fullName evidence="3">Transposase</fullName>
    </recommendedName>
</protein>
<evidence type="ECO:0000313" key="2">
    <source>
        <dbReference type="Proteomes" id="UP001642483"/>
    </source>
</evidence>
<comment type="caution">
    <text evidence="1">The sequence shown here is derived from an EMBL/GenBank/DDBJ whole genome shotgun (WGS) entry which is preliminary data.</text>
</comment>
<reference evidence="1 2" key="1">
    <citation type="submission" date="2024-02" db="EMBL/GenBank/DDBJ databases">
        <authorList>
            <person name="Daric V."/>
            <person name="Darras S."/>
        </authorList>
    </citation>
    <scope>NUCLEOTIDE SEQUENCE [LARGE SCALE GENOMIC DNA]</scope>
</reference>
<evidence type="ECO:0008006" key="3">
    <source>
        <dbReference type="Google" id="ProtNLM"/>
    </source>
</evidence>
<dbReference type="Proteomes" id="UP001642483">
    <property type="component" value="Unassembled WGS sequence"/>
</dbReference>
<proteinExistence type="predicted"/>
<sequence length="81" mass="9261">MDYEPVDTPVSPKQSRRRATTFGERAFRRIQRIVSVADFRDLDQYAEVREHNAGFNVVRRAYSGEISCLGKLGFVLNAIVN</sequence>
<keyword evidence="2" id="KW-1185">Reference proteome</keyword>